<accession>A0AAI9XIN2</accession>
<dbReference type="Proteomes" id="UP001239213">
    <property type="component" value="Unassembled WGS sequence"/>
</dbReference>
<evidence type="ECO:0000313" key="2">
    <source>
        <dbReference type="Proteomes" id="UP001239213"/>
    </source>
</evidence>
<gene>
    <name evidence="1" type="ORF">CCUS01_11448</name>
</gene>
<dbReference type="EMBL" id="MPDP01000303">
    <property type="protein sequence ID" value="KAK1450907.1"/>
    <property type="molecule type" value="Genomic_DNA"/>
</dbReference>
<protein>
    <submittedName>
        <fullName evidence="1">Uncharacterized protein</fullName>
    </submittedName>
</protein>
<evidence type="ECO:0000313" key="1">
    <source>
        <dbReference type="EMBL" id="KAK1450907.1"/>
    </source>
</evidence>
<sequence length="152" mass="16643">MDFGIMGPAIGVWAVMHSAMDFFKNFNATLAACKSYRADVEKLDLEINCLKKQVSDLTPFLCSPKSEDISNLKKSTAALLAEISILSGSTTLDLYAKFGRMPAIIDTWHLENKLFPIQPNSSERWACVMKSILGQSTTSKVSDSEQSLGLCG</sequence>
<comment type="caution">
    <text evidence="1">The sequence shown here is derived from an EMBL/GenBank/DDBJ whole genome shotgun (WGS) entry which is preliminary data.</text>
</comment>
<name>A0AAI9XIN2_9PEZI</name>
<organism evidence="1 2">
    <name type="scientific">Colletotrichum cuscutae</name>
    <dbReference type="NCBI Taxonomy" id="1209917"/>
    <lineage>
        <taxon>Eukaryota</taxon>
        <taxon>Fungi</taxon>
        <taxon>Dikarya</taxon>
        <taxon>Ascomycota</taxon>
        <taxon>Pezizomycotina</taxon>
        <taxon>Sordariomycetes</taxon>
        <taxon>Hypocreomycetidae</taxon>
        <taxon>Glomerellales</taxon>
        <taxon>Glomerellaceae</taxon>
        <taxon>Colletotrichum</taxon>
        <taxon>Colletotrichum acutatum species complex</taxon>
    </lineage>
</organism>
<keyword evidence="2" id="KW-1185">Reference proteome</keyword>
<reference evidence="1" key="1">
    <citation type="submission" date="2016-11" db="EMBL/GenBank/DDBJ databases">
        <title>The genome sequence of Colletotrichum cuscutae.</title>
        <authorList>
            <person name="Baroncelli R."/>
        </authorList>
    </citation>
    <scope>NUCLEOTIDE SEQUENCE</scope>
    <source>
        <strain evidence="1">IMI 304802</strain>
    </source>
</reference>
<proteinExistence type="predicted"/>
<dbReference type="AlphaFoldDB" id="A0AAI9XIN2"/>